<gene>
    <name evidence="2" type="ORF">GW7_13207</name>
</gene>
<evidence type="ECO:0000313" key="3">
    <source>
        <dbReference type="Proteomes" id="UP000006813"/>
    </source>
</evidence>
<feature type="region of interest" description="Disordered" evidence="1">
    <location>
        <begin position="27"/>
        <end position="55"/>
    </location>
</feature>
<dbReference type="Proteomes" id="UP000006813">
    <property type="component" value="Unassembled WGS sequence"/>
</dbReference>
<organism evidence="2 3">
    <name type="scientific">Heterocephalus glaber</name>
    <name type="common">Naked mole rat</name>
    <dbReference type="NCBI Taxonomy" id="10181"/>
    <lineage>
        <taxon>Eukaryota</taxon>
        <taxon>Metazoa</taxon>
        <taxon>Chordata</taxon>
        <taxon>Craniata</taxon>
        <taxon>Vertebrata</taxon>
        <taxon>Euteleostomi</taxon>
        <taxon>Mammalia</taxon>
        <taxon>Eutheria</taxon>
        <taxon>Euarchontoglires</taxon>
        <taxon>Glires</taxon>
        <taxon>Rodentia</taxon>
        <taxon>Hystricomorpha</taxon>
        <taxon>Bathyergidae</taxon>
        <taxon>Heterocephalus</taxon>
    </lineage>
</organism>
<name>G5B1B8_HETGA</name>
<sequence length="110" mass="12084">MVPVINKDHESKDSQLLVASQKFRKNTSPSLSGWKNMDLKKSDIGGPESRGRCQISPLQTGRSAHTLLRSSVPWNTPNQAAADRQVCARPTEVLSHTEDTESPNCRQAAT</sequence>
<accession>G5B1B8</accession>
<evidence type="ECO:0000313" key="2">
    <source>
        <dbReference type="EMBL" id="EHB03079.1"/>
    </source>
</evidence>
<dbReference type="AlphaFoldDB" id="G5B1B8"/>
<dbReference type="STRING" id="10181.G5B1B8"/>
<dbReference type="EMBL" id="JH167925">
    <property type="protein sequence ID" value="EHB03079.1"/>
    <property type="molecule type" value="Genomic_DNA"/>
</dbReference>
<protein>
    <submittedName>
        <fullName evidence="2">Chromodomain Y-like protein</fullName>
    </submittedName>
</protein>
<evidence type="ECO:0000256" key="1">
    <source>
        <dbReference type="SAM" id="MobiDB-lite"/>
    </source>
</evidence>
<proteinExistence type="predicted"/>
<reference evidence="2 3" key="1">
    <citation type="journal article" date="2011" name="Nature">
        <title>Genome sequencing reveals insights into physiology and longevity of the naked mole rat.</title>
        <authorList>
            <person name="Kim E.B."/>
            <person name="Fang X."/>
            <person name="Fushan A.A."/>
            <person name="Huang Z."/>
            <person name="Lobanov A.V."/>
            <person name="Han L."/>
            <person name="Marino S.M."/>
            <person name="Sun X."/>
            <person name="Turanov A.A."/>
            <person name="Yang P."/>
            <person name="Yim S.H."/>
            <person name="Zhao X."/>
            <person name="Kasaikina M.V."/>
            <person name="Stoletzki N."/>
            <person name="Peng C."/>
            <person name="Polak P."/>
            <person name="Xiong Z."/>
            <person name="Kiezun A."/>
            <person name="Zhu Y."/>
            <person name="Chen Y."/>
            <person name="Kryukov G.V."/>
            <person name="Zhang Q."/>
            <person name="Peshkin L."/>
            <person name="Yang L."/>
            <person name="Bronson R.T."/>
            <person name="Buffenstein R."/>
            <person name="Wang B."/>
            <person name="Han C."/>
            <person name="Li Q."/>
            <person name="Chen L."/>
            <person name="Zhao W."/>
            <person name="Sunyaev S.R."/>
            <person name="Park T.J."/>
            <person name="Zhang G."/>
            <person name="Wang J."/>
            <person name="Gladyshev V.N."/>
        </authorList>
    </citation>
    <scope>NUCLEOTIDE SEQUENCE [LARGE SCALE GENOMIC DNA]</scope>
</reference>
<dbReference type="InParanoid" id="G5B1B8"/>